<evidence type="ECO:0000256" key="3">
    <source>
        <dbReference type="ARBA" id="ARBA00010617"/>
    </source>
</evidence>
<sequence>MQSITQSVLLALLSYVVYRLCRVLYVVFVAPMFSPLRDLPGPKRTNFIYGNMGDIIAADPGELHSRWIAEHGHAMKYKAFFNADRFFTQDTRALQHILSHADEFQKPDQVRSNLAHVLGEGVLIAEGEAHRRQRRVLNPAFSNQHIRELTDIFLTKSLELRDVWLSQISDAPSQDGSVHLNVLKWLSKTTLDIIGLAGFDYNFNATNPEAKRDDMSAAFQTAFQSGQAFTWFTMLSNRFPILRMIPTAREKKVKEARQTMKRIGMKLINEKKRAILEANEGLGGKVEGKSVEGKDLLSLLIRANMATDLPESARLNDDDVLAQVPTFLVAGHETTATATTWFLYGMTQYPEVQKKLREELQAVDTDTPSMDVLNSLPYLDAVVRESLRFYAIVPSTIRIAMQDTAIPLGTPVKDKKGRILHEVRLNKGDGVLIPIISLNTSKEIWGDDADQFRPERWEKVPDSAHEIPGVWGDLMTFLGGPRSCIGYKFAIIEMKALVFTLVRAFAFEMSDPSYEIVKRSAIVTRPLVKSQMEKGNQMPLKVTAIGS</sequence>
<dbReference type="PRINTS" id="PR00463">
    <property type="entry name" value="EP450I"/>
</dbReference>
<dbReference type="Pfam" id="PF00067">
    <property type="entry name" value="p450"/>
    <property type="match status" value="1"/>
</dbReference>
<dbReference type="GO" id="GO:0016705">
    <property type="term" value="F:oxidoreductase activity, acting on paired donors, with incorporation or reduction of molecular oxygen"/>
    <property type="evidence" value="ECO:0007669"/>
    <property type="project" value="InterPro"/>
</dbReference>
<dbReference type="OrthoDB" id="1470350at2759"/>
<dbReference type="InterPro" id="IPR001128">
    <property type="entry name" value="Cyt_P450"/>
</dbReference>
<dbReference type="CDD" id="cd11069">
    <property type="entry name" value="CYP_FUM15-like"/>
    <property type="match status" value="1"/>
</dbReference>
<comment type="similarity">
    <text evidence="3">Belongs to the cytochrome P450 family.</text>
</comment>
<dbReference type="InterPro" id="IPR002401">
    <property type="entry name" value="Cyt_P450_E_grp-I"/>
</dbReference>
<dbReference type="AlphaFoldDB" id="A0A166H628"/>
<evidence type="ECO:0000256" key="1">
    <source>
        <dbReference type="ARBA" id="ARBA00001971"/>
    </source>
</evidence>
<keyword evidence="11" id="KW-1185">Reference proteome</keyword>
<evidence type="ECO:0000256" key="6">
    <source>
        <dbReference type="ARBA" id="ARBA00023002"/>
    </source>
</evidence>
<dbReference type="SUPFAM" id="SSF48264">
    <property type="entry name" value="Cytochrome P450"/>
    <property type="match status" value="1"/>
</dbReference>
<evidence type="ECO:0000256" key="8">
    <source>
        <dbReference type="ARBA" id="ARBA00023033"/>
    </source>
</evidence>
<dbReference type="InterPro" id="IPR050121">
    <property type="entry name" value="Cytochrome_P450_monoxygenase"/>
</dbReference>
<dbReference type="STRING" id="1314776.A0A166H628"/>
<evidence type="ECO:0000313" key="10">
    <source>
        <dbReference type="EMBL" id="KZT42377.1"/>
    </source>
</evidence>
<evidence type="ECO:0000256" key="4">
    <source>
        <dbReference type="ARBA" id="ARBA00022617"/>
    </source>
</evidence>
<keyword evidence="5 9" id="KW-0479">Metal-binding</keyword>
<dbReference type="Gene3D" id="1.10.630.10">
    <property type="entry name" value="Cytochrome P450"/>
    <property type="match status" value="1"/>
</dbReference>
<keyword evidence="4 9" id="KW-0349">Heme</keyword>
<evidence type="ECO:0000256" key="5">
    <source>
        <dbReference type="ARBA" id="ARBA00022723"/>
    </source>
</evidence>
<feature type="binding site" description="axial binding residue" evidence="9">
    <location>
        <position position="484"/>
    </location>
    <ligand>
        <name>heme</name>
        <dbReference type="ChEBI" id="CHEBI:30413"/>
    </ligand>
    <ligandPart>
        <name>Fe</name>
        <dbReference type="ChEBI" id="CHEBI:18248"/>
    </ligandPart>
</feature>
<dbReference type="GO" id="GO:0004497">
    <property type="term" value="F:monooxygenase activity"/>
    <property type="evidence" value="ECO:0007669"/>
    <property type="project" value="UniProtKB-KW"/>
</dbReference>
<dbReference type="GO" id="GO:0005506">
    <property type="term" value="F:iron ion binding"/>
    <property type="evidence" value="ECO:0007669"/>
    <property type="project" value="InterPro"/>
</dbReference>
<keyword evidence="6" id="KW-0560">Oxidoreductase</keyword>
<evidence type="ECO:0000256" key="2">
    <source>
        <dbReference type="ARBA" id="ARBA00005179"/>
    </source>
</evidence>
<evidence type="ECO:0000256" key="9">
    <source>
        <dbReference type="PIRSR" id="PIRSR602401-1"/>
    </source>
</evidence>
<gene>
    <name evidence="10" type="ORF">SISSUDRAFT_1041693</name>
</gene>
<comment type="cofactor">
    <cofactor evidence="1 9">
        <name>heme</name>
        <dbReference type="ChEBI" id="CHEBI:30413"/>
    </cofactor>
</comment>
<organism evidence="10 11">
    <name type="scientific">Sistotremastrum suecicum HHB10207 ss-3</name>
    <dbReference type="NCBI Taxonomy" id="1314776"/>
    <lineage>
        <taxon>Eukaryota</taxon>
        <taxon>Fungi</taxon>
        <taxon>Dikarya</taxon>
        <taxon>Basidiomycota</taxon>
        <taxon>Agaricomycotina</taxon>
        <taxon>Agaricomycetes</taxon>
        <taxon>Sistotremastrales</taxon>
        <taxon>Sistotremastraceae</taxon>
        <taxon>Sistotremastrum</taxon>
    </lineage>
</organism>
<evidence type="ECO:0000256" key="7">
    <source>
        <dbReference type="ARBA" id="ARBA00023004"/>
    </source>
</evidence>
<keyword evidence="8" id="KW-0503">Monooxygenase</keyword>
<dbReference type="InterPro" id="IPR036396">
    <property type="entry name" value="Cyt_P450_sf"/>
</dbReference>
<name>A0A166H628_9AGAM</name>
<dbReference type="PANTHER" id="PTHR24305:SF166">
    <property type="entry name" value="CYTOCHROME P450 12A4, MITOCHONDRIAL-RELATED"/>
    <property type="match status" value="1"/>
</dbReference>
<accession>A0A166H628</accession>
<dbReference type="EMBL" id="KV428014">
    <property type="protein sequence ID" value="KZT42377.1"/>
    <property type="molecule type" value="Genomic_DNA"/>
</dbReference>
<dbReference type="PANTHER" id="PTHR24305">
    <property type="entry name" value="CYTOCHROME P450"/>
    <property type="match status" value="1"/>
</dbReference>
<comment type="pathway">
    <text evidence="2">Secondary metabolite biosynthesis.</text>
</comment>
<dbReference type="PRINTS" id="PR00385">
    <property type="entry name" value="P450"/>
</dbReference>
<evidence type="ECO:0000313" key="11">
    <source>
        <dbReference type="Proteomes" id="UP000076798"/>
    </source>
</evidence>
<dbReference type="Proteomes" id="UP000076798">
    <property type="component" value="Unassembled WGS sequence"/>
</dbReference>
<protein>
    <submittedName>
        <fullName evidence="10">Cytochrome P450</fullName>
    </submittedName>
</protein>
<dbReference type="GO" id="GO:0020037">
    <property type="term" value="F:heme binding"/>
    <property type="evidence" value="ECO:0007669"/>
    <property type="project" value="InterPro"/>
</dbReference>
<reference evidence="10 11" key="1">
    <citation type="journal article" date="2016" name="Mol. Biol. Evol.">
        <title>Comparative Genomics of Early-Diverging Mushroom-Forming Fungi Provides Insights into the Origins of Lignocellulose Decay Capabilities.</title>
        <authorList>
            <person name="Nagy L.G."/>
            <person name="Riley R."/>
            <person name="Tritt A."/>
            <person name="Adam C."/>
            <person name="Daum C."/>
            <person name="Floudas D."/>
            <person name="Sun H."/>
            <person name="Yadav J.S."/>
            <person name="Pangilinan J."/>
            <person name="Larsson K.H."/>
            <person name="Matsuura K."/>
            <person name="Barry K."/>
            <person name="Labutti K."/>
            <person name="Kuo R."/>
            <person name="Ohm R.A."/>
            <person name="Bhattacharya S.S."/>
            <person name="Shirouzu T."/>
            <person name="Yoshinaga Y."/>
            <person name="Martin F.M."/>
            <person name="Grigoriev I.V."/>
            <person name="Hibbett D.S."/>
        </authorList>
    </citation>
    <scope>NUCLEOTIDE SEQUENCE [LARGE SCALE GENOMIC DNA]</scope>
    <source>
        <strain evidence="10 11">HHB10207 ss-3</strain>
    </source>
</reference>
<keyword evidence="7 9" id="KW-0408">Iron</keyword>
<proteinExistence type="inferred from homology"/>